<dbReference type="EMBL" id="CAIX01001309">
    <property type="protein sequence ID" value="CCI50818.1"/>
    <property type="molecule type" value="Genomic_DNA"/>
</dbReference>
<evidence type="ECO:0000313" key="5">
    <source>
        <dbReference type="EMBL" id="CCI50818.1"/>
    </source>
</evidence>
<keyword evidence="3" id="KW-0862">Zinc</keyword>
<dbReference type="GO" id="GO:0008270">
    <property type="term" value="F:zinc ion binding"/>
    <property type="evidence" value="ECO:0007669"/>
    <property type="project" value="UniProtKB-KW"/>
</dbReference>
<keyword evidence="1" id="KW-0479">Metal-binding</keyword>
<dbReference type="InParanoid" id="A0A024GVJ7"/>
<dbReference type="CDD" id="cd15492">
    <property type="entry name" value="PHD_BRPF_JADE_like"/>
    <property type="match status" value="1"/>
</dbReference>
<dbReference type="Pfam" id="PF13832">
    <property type="entry name" value="zf-HC5HC2H_2"/>
    <property type="match status" value="1"/>
</dbReference>
<reference evidence="5 6" key="1">
    <citation type="submission" date="2012-05" db="EMBL/GenBank/DDBJ databases">
        <title>Recombination and specialization in a pathogen metapopulation.</title>
        <authorList>
            <person name="Gardiner A."/>
            <person name="Kemen E."/>
            <person name="Schultz-Larsen T."/>
            <person name="MacLean D."/>
            <person name="Van Oosterhout C."/>
            <person name="Jones J.D.G."/>
        </authorList>
    </citation>
    <scope>NUCLEOTIDE SEQUENCE [LARGE SCALE GENOMIC DNA]</scope>
    <source>
        <strain evidence="5 6">Ac Nc2</strain>
    </source>
</reference>
<name>A0A024GVJ7_9STRA</name>
<feature type="non-terminal residue" evidence="5">
    <location>
        <position position="1"/>
    </location>
</feature>
<sequence>DPSRVAGIYTKIKHNSLSDDIVKQSWRLTESQRLELVRFKSSSFAELPRDFSFISWPKSRTMHSSTTWSLSELGVTSKRSKAFMEIVTSIRKLESTDFAELKIQNPLILEKLNISQIDASVAEEALLETSFSPSSETYSNQDSSLVDQISDTNPSTQCQLPAELLDTGDQMLRELEAKISKTMCSESTEVEGSREMDFSIPKIPLPSTAMKTHTSNANNIVPCFAEFSEPEKEATKEVALTSVHDDTRARSSANDVQELGIQQKEDDVACLICCTAESHDENLIVYCDGCDITVHQDCYGIQSLTEKWFCDVCRWNNCEKNSSISCALCPVRKGAYKRTECGQWVHVQCFLWIPELQLKSANACAFELGSLDALDPDRSQLRCELCHSMKGSGVIQCASPSCLAAFHATCASLAETYMLHQSSTWQATGESVDFIAYCPLHILRQETLSPSRKNAWDQILSPSMLLSTPSQTQTRRFRRLKRKRASKSKAIGHCASKVRRENVQLAAQLFVEEDAEVVDASEEDEYQSDQSQISTDSFINDSSQLVYSQSVAQSNSRKSDDRMRAIYAQSIMESPELFKFDDSKTKTGIRAPRGKALRGLPANGVIRSCLKRLYQDQSDECQLSTSIGEESDSKVEPEHEITPSLSIPEMQENGTQKEDEGAMEASIRCFDKNLHFSDSSDAQRQIPLKEDEKPPEPHPVALDQLHDKTESDCCKSQATNQNFVSGDSDTSNVSKCTIFISHQFASIHKQLYKSIQHESHIITKPLDADILLSLGVAVVCLMSSQIAQCVEGKRLLALATIHQRLIVIFYSLESPDCNTLEQDPFSILQHACEQKELETLKKCANLEVQLHHGIPGAIKSMIMCARREAESGFPLSILVSDKLGNHLKAATTLLMKVFKTNDCKTQQRFRSANVCIS</sequence>
<feature type="domain" description="PHD-type" evidence="4">
    <location>
        <begin position="323"/>
        <end position="442"/>
    </location>
</feature>
<dbReference type="CDD" id="cd15571">
    <property type="entry name" value="ePHD"/>
    <property type="match status" value="1"/>
</dbReference>
<gene>
    <name evidence="5" type="primary">Sg7875</name>
    <name evidence="5" type="ORF">BN9_131740</name>
</gene>
<comment type="caution">
    <text evidence="5">The sequence shown here is derived from an EMBL/GenBank/DDBJ whole genome shotgun (WGS) entry which is preliminary data.</text>
</comment>
<dbReference type="PANTHER" id="PTHR13793:SF107">
    <property type="entry name" value="BROMODOMAIN-CONTAINING PROTEIN HOMOLOG"/>
    <property type="match status" value="1"/>
</dbReference>
<keyword evidence="6" id="KW-1185">Reference proteome</keyword>
<organism evidence="5 6">
    <name type="scientific">Albugo candida</name>
    <dbReference type="NCBI Taxonomy" id="65357"/>
    <lineage>
        <taxon>Eukaryota</taxon>
        <taxon>Sar</taxon>
        <taxon>Stramenopiles</taxon>
        <taxon>Oomycota</taxon>
        <taxon>Peronosporomycetes</taxon>
        <taxon>Albuginales</taxon>
        <taxon>Albuginaceae</taxon>
        <taxon>Albugo</taxon>
    </lineage>
</organism>
<dbReference type="InterPro" id="IPR034732">
    <property type="entry name" value="EPHD"/>
</dbReference>
<protein>
    <submittedName>
        <fullName evidence="5">Sg7875 protein</fullName>
    </submittedName>
</protein>
<dbReference type="AlphaFoldDB" id="A0A024GVJ7"/>
<dbReference type="InterPro" id="IPR013083">
    <property type="entry name" value="Znf_RING/FYVE/PHD"/>
</dbReference>
<dbReference type="Gene3D" id="3.30.40.10">
    <property type="entry name" value="Zinc/RING finger domain, C3HC4 (zinc finger)"/>
    <property type="match status" value="2"/>
</dbReference>
<dbReference type="InterPro" id="IPR019787">
    <property type="entry name" value="Znf_PHD-finger"/>
</dbReference>
<dbReference type="InterPro" id="IPR011011">
    <property type="entry name" value="Znf_FYVE_PHD"/>
</dbReference>
<dbReference type="STRING" id="65357.A0A024GVJ7"/>
<dbReference type="InterPro" id="IPR050701">
    <property type="entry name" value="Histone_Mod_Regulator"/>
</dbReference>
<dbReference type="PROSITE" id="PS51805">
    <property type="entry name" value="EPHD"/>
    <property type="match status" value="1"/>
</dbReference>
<dbReference type="PANTHER" id="PTHR13793">
    <property type="entry name" value="PHD FINGER PROTEINS"/>
    <property type="match status" value="1"/>
</dbReference>
<evidence type="ECO:0000256" key="2">
    <source>
        <dbReference type="ARBA" id="ARBA00022771"/>
    </source>
</evidence>
<proteinExistence type="predicted"/>
<dbReference type="Pfam" id="PF13831">
    <property type="entry name" value="PHD_2"/>
    <property type="match status" value="1"/>
</dbReference>
<dbReference type="Proteomes" id="UP000053237">
    <property type="component" value="Unassembled WGS sequence"/>
</dbReference>
<dbReference type="GO" id="GO:0006357">
    <property type="term" value="P:regulation of transcription by RNA polymerase II"/>
    <property type="evidence" value="ECO:0007669"/>
    <property type="project" value="TreeGrafter"/>
</dbReference>
<evidence type="ECO:0000313" key="6">
    <source>
        <dbReference type="Proteomes" id="UP000053237"/>
    </source>
</evidence>
<dbReference type="SUPFAM" id="SSF57903">
    <property type="entry name" value="FYVE/PHD zinc finger"/>
    <property type="match status" value="1"/>
</dbReference>
<dbReference type="OrthoDB" id="128202at2759"/>
<accession>A0A024GVJ7</accession>
<evidence type="ECO:0000256" key="1">
    <source>
        <dbReference type="ARBA" id="ARBA00022723"/>
    </source>
</evidence>
<dbReference type="InterPro" id="IPR001965">
    <property type="entry name" value="Znf_PHD"/>
</dbReference>
<keyword evidence="2" id="KW-0863">Zinc-finger</keyword>
<evidence type="ECO:0000256" key="3">
    <source>
        <dbReference type="ARBA" id="ARBA00022833"/>
    </source>
</evidence>
<dbReference type="SMART" id="SM00249">
    <property type="entry name" value="PHD"/>
    <property type="match status" value="2"/>
</dbReference>
<evidence type="ECO:0000259" key="4">
    <source>
        <dbReference type="PROSITE" id="PS51805"/>
    </source>
</evidence>